<dbReference type="OrthoDB" id="242910at2759"/>
<dbReference type="Proteomes" id="UP000292052">
    <property type="component" value="Unassembled WGS sequence"/>
</dbReference>
<name>A0A482VKY4_ASBVE</name>
<dbReference type="GO" id="GO:0006623">
    <property type="term" value="P:protein targeting to vacuole"/>
    <property type="evidence" value="ECO:0007669"/>
    <property type="project" value="TreeGrafter"/>
</dbReference>
<organism evidence="13 14">
    <name type="scientific">Asbolus verrucosus</name>
    <name type="common">Desert ironclad beetle</name>
    <dbReference type="NCBI Taxonomy" id="1661398"/>
    <lineage>
        <taxon>Eukaryota</taxon>
        <taxon>Metazoa</taxon>
        <taxon>Ecdysozoa</taxon>
        <taxon>Arthropoda</taxon>
        <taxon>Hexapoda</taxon>
        <taxon>Insecta</taxon>
        <taxon>Pterygota</taxon>
        <taxon>Neoptera</taxon>
        <taxon>Endopterygota</taxon>
        <taxon>Coleoptera</taxon>
        <taxon>Polyphaga</taxon>
        <taxon>Cucujiformia</taxon>
        <taxon>Tenebrionidae</taxon>
        <taxon>Pimeliinae</taxon>
        <taxon>Asbolus</taxon>
    </lineage>
</organism>
<accession>A0A482VKY4</accession>
<dbReference type="InterPro" id="IPR045162">
    <property type="entry name" value="Vps15-like"/>
</dbReference>
<dbReference type="InterPro" id="IPR011009">
    <property type="entry name" value="Kinase-like_dom_sf"/>
</dbReference>
<reference evidence="13 14" key="1">
    <citation type="submission" date="2017-03" db="EMBL/GenBank/DDBJ databases">
        <title>Genome of the blue death feigning beetle - Asbolus verrucosus.</title>
        <authorList>
            <person name="Rider S.D."/>
        </authorList>
    </citation>
    <scope>NUCLEOTIDE SEQUENCE [LARGE SCALE GENOMIC DNA]</scope>
    <source>
        <strain evidence="13">Butters</strain>
        <tissue evidence="13">Head and leg muscle</tissue>
    </source>
</reference>
<dbReference type="FunFam" id="1.25.10.10:FF:000342">
    <property type="entry name" value="Serine/threonine-protein kinase VPS15"/>
    <property type="match status" value="1"/>
</dbReference>
<dbReference type="GO" id="GO:0016236">
    <property type="term" value="P:macroautophagy"/>
    <property type="evidence" value="ECO:0007669"/>
    <property type="project" value="InterPro"/>
</dbReference>
<evidence type="ECO:0000256" key="10">
    <source>
        <dbReference type="PROSITE-ProRule" id="PRU00221"/>
    </source>
</evidence>
<feature type="region of interest" description="Disordered" evidence="11">
    <location>
        <begin position="1284"/>
        <end position="1306"/>
    </location>
</feature>
<evidence type="ECO:0000256" key="11">
    <source>
        <dbReference type="SAM" id="MobiDB-lite"/>
    </source>
</evidence>
<dbReference type="PROSITE" id="PS50082">
    <property type="entry name" value="WD_REPEATS_2"/>
    <property type="match status" value="3"/>
</dbReference>
<evidence type="ECO:0000256" key="5">
    <source>
        <dbReference type="ARBA" id="ARBA00022679"/>
    </source>
</evidence>
<keyword evidence="7" id="KW-0547">Nucleotide-binding</keyword>
<dbReference type="InterPro" id="IPR000719">
    <property type="entry name" value="Prot_kinase_dom"/>
</dbReference>
<dbReference type="PANTHER" id="PTHR17583:SF0">
    <property type="entry name" value="PHOSPHOINOSITIDE 3-KINASE REGULATORY SUBUNIT 4"/>
    <property type="match status" value="1"/>
</dbReference>
<protein>
    <recommendedName>
        <fullName evidence="2">non-specific serine/threonine protein kinase</fullName>
        <ecNumber evidence="2">2.7.11.1</ecNumber>
    </recommendedName>
</protein>
<evidence type="ECO:0000256" key="3">
    <source>
        <dbReference type="ARBA" id="ARBA00022527"/>
    </source>
</evidence>
<evidence type="ECO:0000256" key="4">
    <source>
        <dbReference type="ARBA" id="ARBA00022574"/>
    </source>
</evidence>
<dbReference type="InterPro" id="IPR008271">
    <property type="entry name" value="Ser/Thr_kinase_AS"/>
</dbReference>
<evidence type="ECO:0000313" key="14">
    <source>
        <dbReference type="Proteomes" id="UP000292052"/>
    </source>
</evidence>
<dbReference type="STRING" id="1661398.A0A482VKY4"/>
<dbReference type="SMART" id="SM00320">
    <property type="entry name" value="WD40"/>
    <property type="match status" value="4"/>
</dbReference>
<dbReference type="InterPro" id="IPR016024">
    <property type="entry name" value="ARM-type_fold"/>
</dbReference>
<proteinExistence type="predicted"/>
<dbReference type="EC" id="2.7.11.1" evidence="2"/>
<evidence type="ECO:0000256" key="6">
    <source>
        <dbReference type="ARBA" id="ARBA00022737"/>
    </source>
</evidence>
<dbReference type="InterPro" id="IPR036322">
    <property type="entry name" value="WD40_repeat_dom_sf"/>
</dbReference>
<dbReference type="GO" id="GO:0045324">
    <property type="term" value="P:late endosome to vacuole transport"/>
    <property type="evidence" value="ECO:0007669"/>
    <property type="project" value="InterPro"/>
</dbReference>
<comment type="caution">
    <text evidence="13">The sequence shown here is derived from an EMBL/GenBank/DDBJ whole genome shotgun (WGS) entry which is preliminary data.</text>
</comment>
<dbReference type="Gene3D" id="1.25.10.10">
    <property type="entry name" value="Leucine-rich Repeat Variant"/>
    <property type="match status" value="1"/>
</dbReference>
<evidence type="ECO:0000313" key="13">
    <source>
        <dbReference type="EMBL" id="RZC33571.1"/>
    </source>
</evidence>
<dbReference type="EMBL" id="QDEB01087704">
    <property type="protein sequence ID" value="RZC33571.1"/>
    <property type="molecule type" value="Genomic_DNA"/>
</dbReference>
<dbReference type="PROSITE" id="PS50011">
    <property type="entry name" value="PROTEIN_KINASE_DOM"/>
    <property type="match status" value="1"/>
</dbReference>
<keyword evidence="3" id="KW-0723">Serine/threonine-protein kinase</keyword>
<comment type="subcellular location">
    <subcellularLocation>
        <location evidence="1">Cytoplasmic vesicle</location>
        <location evidence="1">Autophagosome</location>
    </subcellularLocation>
</comment>
<keyword evidence="6" id="KW-0677">Repeat</keyword>
<dbReference type="InterPro" id="IPR011989">
    <property type="entry name" value="ARM-like"/>
</dbReference>
<dbReference type="SUPFAM" id="SSF56112">
    <property type="entry name" value="Protein kinase-like (PK-like)"/>
    <property type="match status" value="1"/>
</dbReference>
<evidence type="ECO:0000256" key="2">
    <source>
        <dbReference type="ARBA" id="ARBA00012513"/>
    </source>
</evidence>
<feature type="repeat" description="WD" evidence="10">
    <location>
        <begin position="1229"/>
        <end position="1252"/>
    </location>
</feature>
<dbReference type="InterPro" id="IPR001680">
    <property type="entry name" value="WD40_rpt"/>
</dbReference>
<keyword evidence="5" id="KW-0808">Transferase</keyword>
<dbReference type="GO" id="GO:0071561">
    <property type="term" value="C:nucleus-vacuole junction"/>
    <property type="evidence" value="ECO:0007669"/>
    <property type="project" value="TreeGrafter"/>
</dbReference>
<dbReference type="FunFam" id="1.10.510.10:FF:000497">
    <property type="entry name" value="Phosphoinositide 3-kinase regulatory subunit"/>
    <property type="match status" value="1"/>
</dbReference>
<dbReference type="InterPro" id="IPR055231">
    <property type="entry name" value="2AA_helical"/>
</dbReference>
<feature type="region of interest" description="Disordered" evidence="11">
    <location>
        <begin position="862"/>
        <end position="900"/>
    </location>
</feature>
<dbReference type="PROSITE" id="PS00108">
    <property type="entry name" value="PROTEIN_KINASE_ST"/>
    <property type="match status" value="1"/>
</dbReference>
<dbReference type="Gene3D" id="2.130.10.10">
    <property type="entry name" value="YVTN repeat-like/Quinoprotein amine dehydrogenase"/>
    <property type="match status" value="2"/>
</dbReference>
<dbReference type="Pfam" id="PF00069">
    <property type="entry name" value="Pkinase"/>
    <property type="match status" value="1"/>
</dbReference>
<dbReference type="GO" id="GO:0005524">
    <property type="term" value="F:ATP binding"/>
    <property type="evidence" value="ECO:0007669"/>
    <property type="project" value="UniProtKB-KW"/>
</dbReference>
<evidence type="ECO:0000256" key="1">
    <source>
        <dbReference type="ARBA" id="ARBA00004419"/>
    </source>
</evidence>
<dbReference type="Pfam" id="PF00400">
    <property type="entry name" value="WD40"/>
    <property type="match status" value="2"/>
</dbReference>
<dbReference type="GO" id="GO:0034271">
    <property type="term" value="C:phosphatidylinositol 3-kinase complex, class III, type I"/>
    <property type="evidence" value="ECO:0007669"/>
    <property type="project" value="TreeGrafter"/>
</dbReference>
<dbReference type="SMART" id="SM00220">
    <property type="entry name" value="S_TKc"/>
    <property type="match status" value="1"/>
</dbReference>
<keyword evidence="9" id="KW-0067">ATP-binding</keyword>
<evidence type="ECO:0000256" key="9">
    <source>
        <dbReference type="ARBA" id="ARBA00022840"/>
    </source>
</evidence>
<feature type="compositionally biased region" description="Low complexity" evidence="11">
    <location>
        <begin position="867"/>
        <end position="882"/>
    </location>
</feature>
<feature type="domain" description="Protein kinase" evidence="12">
    <location>
        <begin position="26"/>
        <end position="308"/>
    </location>
</feature>
<feature type="compositionally biased region" description="Basic and acidic residues" evidence="11">
    <location>
        <begin position="1284"/>
        <end position="1295"/>
    </location>
</feature>
<sequence>MGNQLVGIAPSQIFPVERYLTDHPELKFDLSLGSTRFFKVARAESQEGLVVVKVFAIHDPSLPLSTYKDQLEEIRKRLSSAVNCIPFQKIILTDKAGLIIREYVKYSLYDRISTRPFLTNIEKRWITFQILYALHQCHKVGVCHGDIKLENITVTSWNWVLLVDFASFKPTFVPEDNPADYSYFFDTSRRRTCYIAPERFSKTANSENSALITETACDSGELTPAMDIFSTGCALLELWNELHVPFEYSQLLAYRAGKYSPQKHLDNLEDPSLKSLISSMIEIDPSKRLSAEDYLAKERGKLFPEYFFTFLQSYMLIFSATPILSPDEKILRLKGDIGNIFKFLGPIKHAYEGSGEKHDLEKSDKGESEGLVIIISLVTSCIRGLHDCSSKLCSLEILLELANHANDETILDRILPYIMYLARDSSSRVKISAINTITKCLDLVQQLPRSDSNIFPEYVLPGLAPLATDPNTCVRAAYAKNIAALAEIALRYLDQIQNDWYDSNISKQKYTHTFNYELELQALHEMVEQTVSVLLTDSQALVKQTLIENGITKLCVFFGKQKANDVLLSHMITFLNDKDDKQLRGSFFDCIVGVAAYIGWHCSGILTPLLLQGLTDSCEFVTTKSINAMSALTELGLLTKPALCEMVAECSCFLVHPNLWIRQAVVGFITTTTKALSVLDVQCKIMPNLTVYMKYPLIQIEKPELLLESLESPIPRNIYDNVVTYSDLDLLLKMLKERKLAREAVIVGRVTSLEWHSSIKNLFRRLEANEMTATMEDYLLMMEHHLRKINKHKISASQKHNQVEGKIEVHSYNGPVKGHVFYLGESQKGDFIADRRLHRTNTSGSIDTNINSDWNYSSDVLTRHSESTNSGGMSSRSTSSRPSSPPPDPHTPFISTDPSSNISLHERSYIQYRRSSCYLELNKLKIKQQEHYLEALRGKEWAEQAAWQPQLPPPEWHLRGVLVAHLHEHRGAVTRLCTIPDKPLFTSCSADGYVRLWDCAKMEGKNIANRSKQHYKTPTGSGIASMAVCDGGQTLGAATMDGSINILRLDPAGNKMNLFQTRQLNLDEEGFAVDMQCLDSGFQNVLVYATLYGSIIGWDLRTPGIAWRLENGLEKGFITSFCVDSYQSLLTLGTSIGHFKAWDLRFQLPINSFEQPGSEKIKKVISHPTEPSWIISSVHGNNKILMWNLETKSLEKILWGSTAPPLSQAPGPSNSVCALLAGCIDRHPFVLSGGTDQRLRFWDLEDPDKSHIVAPAANDHIGTNVTYESRLIDGFHVIYENPGSDKLKDSGEEAPRGGPEQPPAGHRDCITDITLCKASQCFMVSSSRDGIIKVWK</sequence>
<dbReference type="InterPro" id="IPR015943">
    <property type="entry name" value="WD40/YVTN_repeat-like_dom_sf"/>
</dbReference>
<keyword evidence="4 10" id="KW-0853">WD repeat</keyword>
<dbReference type="GO" id="GO:0004674">
    <property type="term" value="F:protein serine/threonine kinase activity"/>
    <property type="evidence" value="ECO:0007669"/>
    <property type="project" value="UniProtKB-KW"/>
</dbReference>
<dbReference type="SUPFAM" id="SSF48371">
    <property type="entry name" value="ARM repeat"/>
    <property type="match status" value="1"/>
</dbReference>
<dbReference type="CDD" id="cd13980">
    <property type="entry name" value="STKc_Vps15"/>
    <property type="match status" value="1"/>
</dbReference>
<keyword evidence="14" id="KW-1185">Reference proteome</keyword>
<dbReference type="PROSITE" id="PS50294">
    <property type="entry name" value="WD_REPEATS_REGION"/>
    <property type="match status" value="2"/>
</dbReference>
<feature type="repeat" description="WD" evidence="10">
    <location>
        <begin position="1303"/>
        <end position="1336"/>
    </location>
</feature>
<dbReference type="PANTHER" id="PTHR17583">
    <property type="entry name" value="PHOSPHOINOSITIDE 3-KINASE REGULATORY SUBUNIT 4"/>
    <property type="match status" value="1"/>
</dbReference>
<dbReference type="SUPFAM" id="SSF50978">
    <property type="entry name" value="WD40 repeat-like"/>
    <property type="match status" value="1"/>
</dbReference>
<evidence type="ECO:0000256" key="8">
    <source>
        <dbReference type="ARBA" id="ARBA00022777"/>
    </source>
</evidence>
<dbReference type="Pfam" id="PF22956">
    <property type="entry name" value="VPS15-like_hel"/>
    <property type="match status" value="1"/>
</dbReference>
<dbReference type="GO" id="GO:0034272">
    <property type="term" value="C:phosphatidylinositol 3-kinase complex, class III, type II"/>
    <property type="evidence" value="ECO:0007669"/>
    <property type="project" value="TreeGrafter"/>
</dbReference>
<dbReference type="GO" id="GO:0005770">
    <property type="term" value="C:late endosome"/>
    <property type="evidence" value="ECO:0007669"/>
    <property type="project" value="TreeGrafter"/>
</dbReference>
<gene>
    <name evidence="13" type="ORF">BDFB_000752</name>
</gene>
<dbReference type="GO" id="GO:0005776">
    <property type="term" value="C:autophagosome"/>
    <property type="evidence" value="ECO:0007669"/>
    <property type="project" value="UniProtKB-SubCell"/>
</dbReference>
<keyword evidence="8" id="KW-0418">Kinase</keyword>
<feature type="repeat" description="WD" evidence="10">
    <location>
        <begin position="966"/>
        <end position="998"/>
    </location>
</feature>
<evidence type="ECO:0000259" key="12">
    <source>
        <dbReference type="PROSITE" id="PS50011"/>
    </source>
</evidence>
<dbReference type="Gene3D" id="1.10.510.10">
    <property type="entry name" value="Transferase(Phosphotransferase) domain 1"/>
    <property type="match status" value="1"/>
</dbReference>
<evidence type="ECO:0000256" key="7">
    <source>
        <dbReference type="ARBA" id="ARBA00022741"/>
    </source>
</evidence>